<feature type="transmembrane region" description="Helical" evidence="7">
    <location>
        <begin position="479"/>
        <end position="496"/>
    </location>
</feature>
<evidence type="ECO:0000259" key="8">
    <source>
        <dbReference type="Pfam" id="PF02554"/>
    </source>
</evidence>
<feature type="transmembrane region" description="Helical" evidence="7">
    <location>
        <begin position="186"/>
        <end position="208"/>
    </location>
</feature>
<dbReference type="Proteomes" id="UP001144471">
    <property type="component" value="Unassembled WGS sequence"/>
</dbReference>
<dbReference type="InterPro" id="IPR003706">
    <property type="entry name" value="CstA_N"/>
</dbReference>
<gene>
    <name evidence="9" type="primary">cstA</name>
    <name evidence="9" type="ORF">PM10SUCC1_07540</name>
</gene>
<feature type="transmembrane region" description="Helical" evidence="7">
    <location>
        <begin position="316"/>
        <end position="339"/>
    </location>
</feature>
<feature type="transmembrane region" description="Helical" evidence="7">
    <location>
        <begin position="444"/>
        <end position="467"/>
    </location>
</feature>
<proteinExistence type="inferred from homology"/>
<evidence type="ECO:0000256" key="1">
    <source>
        <dbReference type="ARBA" id="ARBA00004651"/>
    </source>
</evidence>
<evidence type="ECO:0000256" key="3">
    <source>
        <dbReference type="ARBA" id="ARBA00022475"/>
    </source>
</evidence>
<dbReference type="GO" id="GO:0005886">
    <property type="term" value="C:plasma membrane"/>
    <property type="evidence" value="ECO:0007669"/>
    <property type="project" value="UniProtKB-SubCell"/>
</dbReference>
<feature type="transmembrane region" description="Helical" evidence="7">
    <location>
        <begin position="502"/>
        <end position="521"/>
    </location>
</feature>
<evidence type="ECO:0000256" key="7">
    <source>
        <dbReference type="SAM" id="Phobius"/>
    </source>
</evidence>
<feature type="transmembrane region" description="Helical" evidence="7">
    <location>
        <begin position="419"/>
        <end position="438"/>
    </location>
</feature>
<evidence type="ECO:0000256" key="5">
    <source>
        <dbReference type="ARBA" id="ARBA00022989"/>
    </source>
</evidence>
<comment type="subcellular location">
    <subcellularLocation>
        <location evidence="1">Cell membrane</location>
        <topology evidence="1">Multi-pass membrane protein</topology>
    </subcellularLocation>
</comment>
<protein>
    <submittedName>
        <fullName evidence="9">Carbon starvation protein A</fullName>
    </submittedName>
</protein>
<reference evidence="9" key="1">
    <citation type="submission" date="2022-12" db="EMBL/GenBank/DDBJ databases">
        <title>Reference genome sequencing for broad-spectrum identification of bacterial and archaeal isolates by mass spectrometry.</title>
        <authorList>
            <person name="Sekiguchi Y."/>
            <person name="Tourlousse D.M."/>
        </authorList>
    </citation>
    <scope>NUCLEOTIDE SEQUENCE</scope>
    <source>
        <strain evidence="9">10succ1</strain>
    </source>
</reference>
<feature type="transmembrane region" description="Helical" evidence="7">
    <location>
        <begin position="61"/>
        <end position="79"/>
    </location>
</feature>
<feature type="transmembrane region" description="Helical" evidence="7">
    <location>
        <begin position="85"/>
        <end position="108"/>
    </location>
</feature>
<organism evidence="9 10">
    <name type="scientific">Propionigenium maris DSM 9537</name>
    <dbReference type="NCBI Taxonomy" id="1123000"/>
    <lineage>
        <taxon>Bacteria</taxon>
        <taxon>Fusobacteriati</taxon>
        <taxon>Fusobacteriota</taxon>
        <taxon>Fusobacteriia</taxon>
        <taxon>Fusobacteriales</taxon>
        <taxon>Fusobacteriaceae</taxon>
        <taxon>Propionigenium</taxon>
    </lineage>
</organism>
<feature type="transmembrane region" description="Helical" evidence="7">
    <location>
        <begin position="129"/>
        <end position="154"/>
    </location>
</feature>
<evidence type="ECO:0000256" key="4">
    <source>
        <dbReference type="ARBA" id="ARBA00022692"/>
    </source>
</evidence>
<evidence type="ECO:0000256" key="6">
    <source>
        <dbReference type="ARBA" id="ARBA00023136"/>
    </source>
</evidence>
<feature type="domain" description="CstA N-terminal" evidence="8">
    <location>
        <begin position="347"/>
        <end position="491"/>
    </location>
</feature>
<keyword evidence="4 7" id="KW-0812">Transmembrane</keyword>
<feature type="transmembrane region" description="Helical" evidence="7">
    <location>
        <begin position="244"/>
        <end position="260"/>
    </location>
</feature>
<sequence>MNSFWLILSTVIIFLAAYILYGRFLATKWGIDPKRKTPAHDLYDGVDYVPAKAPVLLGHHFSSIAGAGPIVGPIAAAIFGWVPILLWIIIGSIFFGGVHDMGALFASVRHKGRSLGEVIGSTMGRRGKQLFAVFAWLTLILVVAAFTNIVASTFVSTPEAASASLLFIALAVAFGFFVYRRGASLAMGSIVGVILLFGCIYVGTLFPLSLSKNTWMIILLAYVFIASITPVWILLQPRDYLNSFLLYAMLIGGFLGALIMKPNLSLAPVTSFNVGGKYMFPLLFVTVACGAVSGFHSLVGSGTTSKQLDNEKDIRLVGYGSMLIEGVLAVIAIVTAAYLSKERLGELLAAGGPINVFADGLGNFMTTLGVPFTTGKSFTALAISAFAMTSLDTATRLARFIMQEMAGEFEEKVPALGKLSNKIGATVVTVVISGYLSFNGWTTIWPLFGSANQLLSALTLLSLAVWLKQTGRAYKVASIPMVFMFAVTLSALLLIIKSNLANPVLLIFAVALFILAIILIVEAKSAFNRKVTEEKEATDRV</sequence>
<keyword evidence="10" id="KW-1185">Reference proteome</keyword>
<dbReference type="RefSeq" id="WP_281833573.1">
    <property type="nucleotide sequence ID" value="NZ_BSDY01000003.1"/>
</dbReference>
<dbReference type="InterPro" id="IPR051605">
    <property type="entry name" value="CstA"/>
</dbReference>
<feature type="domain" description="CstA N-terminal" evidence="8">
    <location>
        <begin position="2"/>
        <end position="343"/>
    </location>
</feature>
<feature type="transmembrane region" description="Helical" evidence="7">
    <location>
        <begin position="160"/>
        <end position="179"/>
    </location>
</feature>
<comment type="similarity">
    <text evidence="2">Belongs to the peptide transporter carbon starvation (CstA) (TC 2.A.114) family.</text>
</comment>
<comment type="caution">
    <text evidence="9">The sequence shown here is derived from an EMBL/GenBank/DDBJ whole genome shotgun (WGS) entry which is preliminary data.</text>
</comment>
<accession>A0A9W6GHB3</accession>
<evidence type="ECO:0000256" key="2">
    <source>
        <dbReference type="ARBA" id="ARBA00007755"/>
    </source>
</evidence>
<dbReference type="PANTHER" id="PTHR30252">
    <property type="entry name" value="INNER MEMBRANE PEPTIDE TRANSPORTER"/>
    <property type="match status" value="1"/>
</dbReference>
<keyword evidence="6 7" id="KW-0472">Membrane</keyword>
<feature type="transmembrane region" description="Helical" evidence="7">
    <location>
        <begin position="280"/>
        <end position="304"/>
    </location>
</feature>
<keyword evidence="5 7" id="KW-1133">Transmembrane helix</keyword>
<dbReference type="EMBL" id="BSDY01000003">
    <property type="protein sequence ID" value="GLI55239.1"/>
    <property type="molecule type" value="Genomic_DNA"/>
</dbReference>
<evidence type="ECO:0000313" key="10">
    <source>
        <dbReference type="Proteomes" id="UP001144471"/>
    </source>
</evidence>
<feature type="transmembrane region" description="Helical" evidence="7">
    <location>
        <begin position="214"/>
        <end position="235"/>
    </location>
</feature>
<dbReference type="GO" id="GO:0009267">
    <property type="term" value="P:cellular response to starvation"/>
    <property type="evidence" value="ECO:0007669"/>
    <property type="project" value="InterPro"/>
</dbReference>
<dbReference type="AlphaFoldDB" id="A0A9W6GHB3"/>
<keyword evidence="3" id="KW-1003">Cell membrane</keyword>
<dbReference type="Pfam" id="PF02554">
    <property type="entry name" value="CstA"/>
    <property type="match status" value="2"/>
</dbReference>
<name>A0A9W6GHB3_9FUSO</name>
<feature type="transmembrane region" description="Helical" evidence="7">
    <location>
        <begin position="6"/>
        <end position="26"/>
    </location>
</feature>
<evidence type="ECO:0000313" key="9">
    <source>
        <dbReference type="EMBL" id="GLI55239.1"/>
    </source>
</evidence>
<dbReference type="PANTHER" id="PTHR30252:SF0">
    <property type="entry name" value="PEPTIDE TRANSPORTER CSTA"/>
    <property type="match status" value="1"/>
</dbReference>